<name>A0A543B408_9ACTN</name>
<dbReference type="InParanoid" id="A0A543B408"/>
<comment type="caution">
    <text evidence="3">The sequence shown here is derived from an EMBL/GenBank/DDBJ whole genome shotgun (WGS) entry which is preliminary data.</text>
</comment>
<accession>A0A543B408</accession>
<dbReference type="RefSeq" id="WP_142044981.1">
    <property type="nucleotide sequence ID" value="NZ_JBHTGS010000002.1"/>
</dbReference>
<proteinExistence type="predicted"/>
<feature type="transmembrane region" description="Helical" evidence="2">
    <location>
        <begin position="40"/>
        <end position="64"/>
    </location>
</feature>
<dbReference type="Proteomes" id="UP000317043">
    <property type="component" value="Unassembled WGS sequence"/>
</dbReference>
<organism evidence="3 4">
    <name type="scientific">Stackebrandtia endophytica</name>
    <dbReference type="NCBI Taxonomy" id="1496996"/>
    <lineage>
        <taxon>Bacteria</taxon>
        <taxon>Bacillati</taxon>
        <taxon>Actinomycetota</taxon>
        <taxon>Actinomycetes</taxon>
        <taxon>Glycomycetales</taxon>
        <taxon>Glycomycetaceae</taxon>
        <taxon>Stackebrandtia</taxon>
    </lineage>
</organism>
<evidence type="ECO:0000313" key="4">
    <source>
        <dbReference type="Proteomes" id="UP000317043"/>
    </source>
</evidence>
<dbReference type="EMBL" id="VFOW01000001">
    <property type="protein sequence ID" value="TQL79571.1"/>
    <property type="molecule type" value="Genomic_DNA"/>
</dbReference>
<reference evidence="3 4" key="1">
    <citation type="submission" date="2019-06" db="EMBL/GenBank/DDBJ databases">
        <title>Sequencing the genomes of 1000 actinobacteria strains.</title>
        <authorList>
            <person name="Klenk H.-P."/>
        </authorList>
    </citation>
    <scope>NUCLEOTIDE SEQUENCE [LARGE SCALE GENOMIC DNA]</scope>
    <source>
        <strain evidence="3 4">DSM 45928</strain>
    </source>
</reference>
<keyword evidence="2" id="KW-0812">Transmembrane</keyword>
<feature type="region of interest" description="Disordered" evidence="1">
    <location>
        <begin position="222"/>
        <end position="262"/>
    </location>
</feature>
<keyword evidence="2" id="KW-0472">Membrane</keyword>
<sequence length="360" mass="38622">MNRDIKELLNEAIKNEPPAKPLDVDALAAEGNRRIRGNRLGVAGAAAGTLAVVTAAALILPGAFGGTGSNETSSVAADEDQNLETDNEQGEYPVPPLDPDRKYRYGNSSNTSVPETEQLTEVFWSLMAASFPDMVVFSFGGADPLPPDLYPTMSRSESDLLLMDEDTEYPTTTYGDEGEPIGYSRPIYGFAENAGFYGTIWTVTDPDRKVYDEFDLTIHPKGSFDTEPKSYPNGSASKPPVPHLTTGCEDQLNSGQGGTDNFEQDYTCSESTGPNGEPVQVVELTLSVGNNGNHDFISMKAITVIVTLENGNAVVFTNMYGSTEVDGEHGAYLDLADIDPAMSADDMVELAISLPQVVVH</sequence>
<feature type="compositionally biased region" description="Polar residues" evidence="1">
    <location>
        <begin position="251"/>
        <end position="262"/>
    </location>
</feature>
<gene>
    <name evidence="3" type="ORF">FB566_5181</name>
</gene>
<protein>
    <submittedName>
        <fullName evidence="3">Uncharacterized protein</fullName>
    </submittedName>
</protein>
<dbReference type="AlphaFoldDB" id="A0A543B408"/>
<evidence type="ECO:0000256" key="1">
    <source>
        <dbReference type="SAM" id="MobiDB-lite"/>
    </source>
</evidence>
<evidence type="ECO:0000256" key="2">
    <source>
        <dbReference type="SAM" id="Phobius"/>
    </source>
</evidence>
<dbReference type="OrthoDB" id="9835653at2"/>
<keyword evidence="4" id="KW-1185">Reference proteome</keyword>
<evidence type="ECO:0000313" key="3">
    <source>
        <dbReference type="EMBL" id="TQL79571.1"/>
    </source>
</evidence>
<feature type="region of interest" description="Disordered" evidence="1">
    <location>
        <begin position="69"/>
        <end position="114"/>
    </location>
</feature>
<feature type="compositionally biased region" description="Acidic residues" evidence="1">
    <location>
        <begin position="77"/>
        <end position="89"/>
    </location>
</feature>
<keyword evidence="2" id="KW-1133">Transmembrane helix</keyword>